<organism evidence="2">
    <name type="scientific">Solibacter usitatus (strain Ellin6076)</name>
    <dbReference type="NCBI Taxonomy" id="234267"/>
    <lineage>
        <taxon>Bacteria</taxon>
        <taxon>Pseudomonadati</taxon>
        <taxon>Acidobacteriota</taxon>
        <taxon>Terriglobia</taxon>
        <taxon>Bryobacterales</taxon>
        <taxon>Solibacteraceae</taxon>
        <taxon>Candidatus Solibacter</taxon>
    </lineage>
</organism>
<dbReference type="AlphaFoldDB" id="Q022W5"/>
<dbReference type="EMBL" id="CP000473">
    <property type="protein sequence ID" value="ABJ83985.1"/>
    <property type="molecule type" value="Genomic_DNA"/>
</dbReference>
<dbReference type="KEGG" id="sus:Acid_3002"/>
<accession>Q022W5</accession>
<proteinExistence type="predicted"/>
<feature type="region of interest" description="Disordered" evidence="1">
    <location>
        <begin position="159"/>
        <end position="209"/>
    </location>
</feature>
<dbReference type="STRING" id="234267.Acid_3002"/>
<dbReference type="HOGENOM" id="CLU_1041703_0_0_0"/>
<feature type="compositionally biased region" description="Low complexity" evidence="1">
    <location>
        <begin position="167"/>
        <end position="186"/>
    </location>
</feature>
<sequence precursor="true">MNLREGCTYMTHKPFVQTAIAIISSALTFGVFAQGPVGDEIKVTFDRPVQVGSQTLPAGEYRVKQVTSASNPRVLEFTTNDDNKLMATVTAIPVMQNTPPSETKVLLQDEGGGARLSRILVQGRTYGYGFPGEAMPASRTTTASSQLTGSYATNAGNTVASADRSTEAPQATPAPAEAPRNEAAAPAPTPAPAPAPDTTAAAPAPAPTPEVPATGLGWVEVMAAGIAMTTAGLFLHKREARRS</sequence>
<reference evidence="2" key="1">
    <citation type="submission" date="2006-10" db="EMBL/GenBank/DDBJ databases">
        <title>Complete sequence of Solibacter usitatus Ellin6076.</title>
        <authorList>
            <consortium name="US DOE Joint Genome Institute"/>
            <person name="Copeland A."/>
            <person name="Lucas S."/>
            <person name="Lapidus A."/>
            <person name="Barry K."/>
            <person name="Detter J.C."/>
            <person name="Glavina del Rio T."/>
            <person name="Hammon N."/>
            <person name="Israni S."/>
            <person name="Dalin E."/>
            <person name="Tice H."/>
            <person name="Pitluck S."/>
            <person name="Thompson L.S."/>
            <person name="Brettin T."/>
            <person name="Bruce D."/>
            <person name="Han C."/>
            <person name="Tapia R."/>
            <person name="Gilna P."/>
            <person name="Schmutz J."/>
            <person name="Larimer F."/>
            <person name="Land M."/>
            <person name="Hauser L."/>
            <person name="Kyrpides N."/>
            <person name="Mikhailova N."/>
            <person name="Janssen P.H."/>
            <person name="Kuske C.R."/>
            <person name="Richardson P."/>
        </authorList>
    </citation>
    <scope>NUCLEOTIDE SEQUENCE</scope>
    <source>
        <strain evidence="2">Ellin6076</strain>
    </source>
</reference>
<evidence type="ECO:0000256" key="1">
    <source>
        <dbReference type="SAM" id="MobiDB-lite"/>
    </source>
</evidence>
<name>Q022W5_SOLUE</name>
<dbReference type="InParanoid" id="Q022W5"/>
<protein>
    <submittedName>
        <fullName evidence="2">Uncharacterized protein</fullName>
    </submittedName>
</protein>
<gene>
    <name evidence="2" type="ordered locus">Acid_3002</name>
</gene>
<evidence type="ECO:0000313" key="2">
    <source>
        <dbReference type="EMBL" id="ABJ83985.1"/>
    </source>
</evidence>